<proteinExistence type="predicted"/>
<dbReference type="EMBL" id="MFLA01000016">
    <property type="protein sequence ID" value="OGG59885.1"/>
    <property type="molecule type" value="Genomic_DNA"/>
</dbReference>
<keyword evidence="1" id="KW-1133">Transmembrane helix</keyword>
<evidence type="ECO:0000313" key="2">
    <source>
        <dbReference type="EMBL" id="OGG59885.1"/>
    </source>
</evidence>
<organism evidence="2 3">
    <name type="scientific">Candidatus Kaiserbacteria bacterium RIFCSPHIGHO2_01_FULL_56_24</name>
    <dbReference type="NCBI Taxonomy" id="1798487"/>
    <lineage>
        <taxon>Bacteria</taxon>
        <taxon>Candidatus Kaiseribacteriota</taxon>
    </lineage>
</organism>
<sequence length="173" mass="18753">MVKEIVFMDKKNIIIVILIIALGVVIYFASQNTPKQERSTTGAIPPSQELRTAYDESSQHSAMADIAELSCFPTSRFDCGGGSCTASAPATYYFVDYGTESGTYFRCDAKGCDSYPVDVNLSGEFMQFIPSQGQAMMFKVATGDILDNKGEFIDIATLGTGAIVSLGKCEFRK</sequence>
<evidence type="ECO:0000313" key="3">
    <source>
        <dbReference type="Proteomes" id="UP000176377"/>
    </source>
</evidence>
<gene>
    <name evidence="2" type="ORF">A2765_04880</name>
</gene>
<protein>
    <submittedName>
        <fullName evidence="2">Uncharacterized protein</fullName>
    </submittedName>
</protein>
<evidence type="ECO:0000256" key="1">
    <source>
        <dbReference type="SAM" id="Phobius"/>
    </source>
</evidence>
<keyword evidence="1" id="KW-0472">Membrane</keyword>
<feature type="transmembrane region" description="Helical" evidence="1">
    <location>
        <begin position="12"/>
        <end position="30"/>
    </location>
</feature>
<dbReference type="Proteomes" id="UP000176377">
    <property type="component" value="Unassembled WGS sequence"/>
</dbReference>
<keyword evidence="1" id="KW-0812">Transmembrane</keyword>
<dbReference type="AlphaFoldDB" id="A0A1F6DEN6"/>
<reference evidence="2 3" key="1">
    <citation type="journal article" date="2016" name="Nat. Commun.">
        <title>Thousands of microbial genomes shed light on interconnected biogeochemical processes in an aquifer system.</title>
        <authorList>
            <person name="Anantharaman K."/>
            <person name="Brown C.T."/>
            <person name="Hug L.A."/>
            <person name="Sharon I."/>
            <person name="Castelle C.J."/>
            <person name="Probst A.J."/>
            <person name="Thomas B.C."/>
            <person name="Singh A."/>
            <person name="Wilkins M.J."/>
            <person name="Karaoz U."/>
            <person name="Brodie E.L."/>
            <person name="Williams K.H."/>
            <person name="Hubbard S.S."/>
            <person name="Banfield J.F."/>
        </authorList>
    </citation>
    <scope>NUCLEOTIDE SEQUENCE [LARGE SCALE GENOMIC DNA]</scope>
</reference>
<name>A0A1F6DEN6_9BACT</name>
<comment type="caution">
    <text evidence="2">The sequence shown here is derived from an EMBL/GenBank/DDBJ whole genome shotgun (WGS) entry which is preliminary data.</text>
</comment>
<accession>A0A1F6DEN6</accession>